<dbReference type="GO" id="GO:0051301">
    <property type="term" value="P:cell division"/>
    <property type="evidence" value="ECO:0007669"/>
    <property type="project" value="UniProtKB-KW"/>
</dbReference>
<keyword evidence="1" id="KW-0812">Transmembrane</keyword>
<protein>
    <submittedName>
        <fullName evidence="2">Cell division protein FtsX</fullName>
    </submittedName>
</protein>
<dbReference type="AlphaFoldDB" id="A0A1W1CBZ3"/>
<keyword evidence="1" id="KW-1133">Transmembrane helix</keyword>
<feature type="transmembrane region" description="Helical" evidence="1">
    <location>
        <begin position="238"/>
        <end position="263"/>
    </location>
</feature>
<name>A0A1W1CBZ3_9ZZZZ</name>
<keyword evidence="2" id="KW-0132">Cell division</keyword>
<organism evidence="2">
    <name type="scientific">hydrothermal vent metagenome</name>
    <dbReference type="NCBI Taxonomy" id="652676"/>
    <lineage>
        <taxon>unclassified sequences</taxon>
        <taxon>metagenomes</taxon>
        <taxon>ecological metagenomes</taxon>
    </lineage>
</organism>
<keyword evidence="1" id="KW-0472">Membrane</keyword>
<evidence type="ECO:0000256" key="1">
    <source>
        <dbReference type="SAM" id="Phobius"/>
    </source>
</evidence>
<feature type="transmembrane region" description="Helical" evidence="1">
    <location>
        <begin position="151"/>
        <end position="174"/>
    </location>
</feature>
<dbReference type="EMBL" id="FPHG01000060">
    <property type="protein sequence ID" value="SFV63232.1"/>
    <property type="molecule type" value="Genomic_DNA"/>
</dbReference>
<reference evidence="2" key="1">
    <citation type="submission" date="2016-10" db="EMBL/GenBank/DDBJ databases">
        <authorList>
            <person name="de Groot N.N."/>
        </authorList>
    </citation>
    <scope>NUCLEOTIDE SEQUENCE</scope>
</reference>
<keyword evidence="2" id="KW-0131">Cell cycle</keyword>
<feature type="transmembrane region" description="Helical" evidence="1">
    <location>
        <begin position="195"/>
        <end position="218"/>
    </location>
</feature>
<accession>A0A1W1CBZ3</accession>
<evidence type="ECO:0000313" key="2">
    <source>
        <dbReference type="EMBL" id="SFV63232.1"/>
    </source>
</evidence>
<proteinExistence type="predicted"/>
<gene>
    <name evidence="2" type="ORF">MNB_SV-9-369</name>
</gene>
<feature type="transmembrane region" description="Helical" evidence="1">
    <location>
        <begin position="7"/>
        <end position="27"/>
    </location>
</feature>
<sequence>MKFIKNHLTFIFPMMAILLGVEFFLVFDRTTTNYEKELREGYSMFVVAKKPISLNDFVELDSHISEREEIKKEVLAKQIAEGMSKSNSERILEELPYFYNIKFGSYLHTSDLKHIKAYLESDDRIKKVETFGDSYGASYTLFSFIKFTFKAFVTFMSLISLVLVIKQMEIWNYAHKERMQVMETFGAPIMLRSGVLFKVAIIDAIISTISTTAIFVFVKYKWAEESHIDILMHMQNLLFHPIDFLILLATSLFIVFISVYLVVFTTKGRV</sequence>